<evidence type="ECO:0000313" key="3">
    <source>
        <dbReference type="Proteomes" id="UP001174934"/>
    </source>
</evidence>
<feature type="compositionally biased region" description="Polar residues" evidence="1">
    <location>
        <begin position="106"/>
        <end position="119"/>
    </location>
</feature>
<dbReference type="GO" id="GO:0000329">
    <property type="term" value="C:fungal-type vacuole membrane"/>
    <property type="evidence" value="ECO:0007669"/>
    <property type="project" value="TreeGrafter"/>
</dbReference>
<feature type="compositionally biased region" description="Low complexity" evidence="1">
    <location>
        <begin position="234"/>
        <end position="244"/>
    </location>
</feature>
<keyword evidence="3" id="KW-1185">Reference proteome</keyword>
<accession>A0AA40C890</accession>
<feature type="compositionally biased region" description="Polar residues" evidence="1">
    <location>
        <begin position="198"/>
        <end position="209"/>
    </location>
</feature>
<feature type="compositionally biased region" description="Polar residues" evidence="1">
    <location>
        <begin position="134"/>
        <end position="145"/>
    </location>
</feature>
<dbReference type="PANTHER" id="PTHR22794:SF2">
    <property type="entry name" value="THAP DOMAIN-CONTAINING PROTEIN 11"/>
    <property type="match status" value="1"/>
</dbReference>
<feature type="compositionally biased region" description="Polar residues" evidence="1">
    <location>
        <begin position="67"/>
        <end position="80"/>
    </location>
</feature>
<sequence>MARDNDAAGTSQSKRPALNHFDSSSSQITIQAAQQHRTKSSKHLVGGGSRLHARVPSSKGLHKHHASTSSAKLNRRQGSPSPDRGTGPPLATTHRRATSTDLKLASPTQLKDSTSQTSLKRNRSHVDVAKKNKSSTNLKRSSSNPAVHKLKSPAASTKVHFNLGDDGQDDTPDDEWVDASTSASPLLSRRGSAVAGGQATTPSTLNKNDSQASSPALSSSSHSPPHQANEDGGSHSISRSLSSSRDVTDHNQYLTSRILQRIPSHGAAPKMSTENVSVRPPSTRQHSPDSADSRNASSTLSGGGTPRLMNLARPGSSGKEELTSRFVGTNSQEDGSGIPGYSLLGAAVQGGLSRVTKGGRRAEGGGVLRPRSLGDLEHAKREKDRYDAVAAATRGRRHGSLLDDSSLTDEEDVNTSGVRPGVRGRRRGGGGGGTYGAATARDMNRTQQKLNLQRASSSLESAHPHPGIGIGLAAVAAAAGPLVGGSNYDSSHDPRLGKLLERTGIEYLVVRRYQNPVGRSLSRLMQLPGVDKHRQVPQPLPSRPGTAHSRTDSDLGGERPPTSSTRSLHRESREPTTAAVAVPTLMNAAAARRPPTPRRAYSSIAVDDGAGSGLEHDVVADMARMNSQRLSGTSLVDGGDVSGSSQGEEDVEMTIALLRNLWDKNMDLSASQE</sequence>
<feature type="compositionally biased region" description="Polar residues" evidence="1">
    <location>
        <begin position="272"/>
        <end position="285"/>
    </location>
</feature>
<comment type="caution">
    <text evidence="2">The sequence shown here is derived from an EMBL/GenBank/DDBJ whole genome shotgun (WGS) entry which is preliminary data.</text>
</comment>
<dbReference type="GO" id="GO:0031931">
    <property type="term" value="C:TORC1 complex"/>
    <property type="evidence" value="ECO:0007669"/>
    <property type="project" value="TreeGrafter"/>
</dbReference>
<evidence type="ECO:0000256" key="1">
    <source>
        <dbReference type="SAM" id="MobiDB-lite"/>
    </source>
</evidence>
<name>A0AA40C890_9PEZI</name>
<feature type="region of interest" description="Disordered" evidence="1">
    <location>
        <begin position="1"/>
        <end position="324"/>
    </location>
</feature>
<organism evidence="2 3">
    <name type="scientific">Bombardia bombarda</name>
    <dbReference type="NCBI Taxonomy" id="252184"/>
    <lineage>
        <taxon>Eukaryota</taxon>
        <taxon>Fungi</taxon>
        <taxon>Dikarya</taxon>
        <taxon>Ascomycota</taxon>
        <taxon>Pezizomycotina</taxon>
        <taxon>Sordariomycetes</taxon>
        <taxon>Sordariomycetidae</taxon>
        <taxon>Sordariales</taxon>
        <taxon>Lasiosphaeriaceae</taxon>
        <taxon>Bombardia</taxon>
    </lineage>
</organism>
<dbReference type="EMBL" id="JAULSR010000002">
    <property type="protein sequence ID" value="KAK0628852.1"/>
    <property type="molecule type" value="Genomic_DNA"/>
</dbReference>
<dbReference type="Proteomes" id="UP001174934">
    <property type="component" value="Unassembled WGS sequence"/>
</dbReference>
<reference evidence="2" key="1">
    <citation type="submission" date="2023-06" db="EMBL/GenBank/DDBJ databases">
        <title>Genome-scale phylogeny and comparative genomics of the fungal order Sordariales.</title>
        <authorList>
            <consortium name="Lawrence Berkeley National Laboratory"/>
            <person name="Hensen N."/>
            <person name="Bonometti L."/>
            <person name="Westerberg I."/>
            <person name="Brannstrom I.O."/>
            <person name="Guillou S."/>
            <person name="Cros-Aarteil S."/>
            <person name="Calhoun S."/>
            <person name="Haridas S."/>
            <person name="Kuo A."/>
            <person name="Mondo S."/>
            <person name="Pangilinan J."/>
            <person name="Riley R."/>
            <person name="LaButti K."/>
            <person name="Andreopoulos B."/>
            <person name="Lipzen A."/>
            <person name="Chen C."/>
            <person name="Yanf M."/>
            <person name="Daum C."/>
            <person name="Ng V."/>
            <person name="Clum A."/>
            <person name="Steindorff A."/>
            <person name="Ohm R."/>
            <person name="Martin F."/>
            <person name="Silar P."/>
            <person name="Natvig D."/>
            <person name="Lalanne C."/>
            <person name="Gautier V."/>
            <person name="Ament-velasquez S.L."/>
            <person name="Kruys A."/>
            <person name="Hutchinson M.I."/>
            <person name="Powell A.J."/>
            <person name="Barry K."/>
            <person name="Miller A.N."/>
            <person name="Grigoriev I.V."/>
            <person name="Debuchy R."/>
            <person name="Gladieux P."/>
            <person name="Thoren M.H."/>
            <person name="Johannesson H."/>
        </authorList>
    </citation>
    <scope>NUCLEOTIDE SEQUENCE</scope>
    <source>
        <strain evidence="2">SMH3391-2</strain>
    </source>
</reference>
<gene>
    <name evidence="2" type="ORF">B0T17DRAFT_588850</name>
</gene>
<feature type="compositionally biased region" description="Low complexity" evidence="1">
    <location>
        <begin position="210"/>
        <end position="227"/>
    </location>
</feature>
<feature type="compositionally biased region" description="Acidic residues" evidence="1">
    <location>
        <begin position="166"/>
        <end position="177"/>
    </location>
</feature>
<dbReference type="AlphaFoldDB" id="A0AA40C890"/>
<feature type="region of interest" description="Disordered" evidence="1">
    <location>
        <begin position="526"/>
        <end position="578"/>
    </location>
</feature>
<evidence type="ECO:0000313" key="2">
    <source>
        <dbReference type="EMBL" id="KAK0628852.1"/>
    </source>
</evidence>
<dbReference type="PANTHER" id="PTHR22794">
    <property type="entry name" value="THAP DOMAIN PROTEIN 11"/>
    <property type="match status" value="1"/>
</dbReference>
<feature type="compositionally biased region" description="Low complexity" evidence="1">
    <location>
        <begin position="23"/>
        <end position="35"/>
    </location>
</feature>
<proteinExistence type="predicted"/>
<protein>
    <submittedName>
        <fullName evidence="2">Uncharacterized protein</fullName>
    </submittedName>
</protein>
<feature type="region of interest" description="Disordered" evidence="1">
    <location>
        <begin position="397"/>
        <end position="443"/>
    </location>
</feature>